<accession>A0AAU7GF24</accession>
<dbReference type="RefSeq" id="WP_348789450.1">
    <property type="nucleotide sequence ID" value="NZ_CP157390.1"/>
</dbReference>
<dbReference type="GO" id="GO:0005829">
    <property type="term" value="C:cytosol"/>
    <property type="evidence" value="ECO:0007669"/>
    <property type="project" value="TreeGrafter"/>
</dbReference>
<organism evidence="5">
    <name type="scientific">Leifsonia sp. NPDC080035</name>
    <dbReference type="NCBI Taxonomy" id="3143936"/>
    <lineage>
        <taxon>Bacteria</taxon>
        <taxon>Bacillati</taxon>
        <taxon>Actinomycetota</taxon>
        <taxon>Actinomycetes</taxon>
        <taxon>Micrococcales</taxon>
        <taxon>Microbacteriaceae</taxon>
        <taxon>Leifsonia</taxon>
    </lineage>
</organism>
<proteinExistence type="predicted"/>
<dbReference type="AlphaFoldDB" id="A0AAU7GF24"/>
<evidence type="ECO:0000256" key="1">
    <source>
        <dbReference type="ARBA" id="ARBA00022723"/>
    </source>
</evidence>
<evidence type="ECO:0000256" key="3">
    <source>
        <dbReference type="SAM" id="MobiDB-lite"/>
    </source>
</evidence>
<protein>
    <submittedName>
        <fullName evidence="5">Class II aldolase/adducin family protein</fullName>
    </submittedName>
</protein>
<gene>
    <name evidence="5" type="ORF">AAME72_06625</name>
</gene>
<dbReference type="InterPro" id="IPR001303">
    <property type="entry name" value="Aldolase_II/adducin_N"/>
</dbReference>
<dbReference type="GO" id="GO:0016832">
    <property type="term" value="F:aldehyde-lyase activity"/>
    <property type="evidence" value="ECO:0007669"/>
    <property type="project" value="TreeGrafter"/>
</dbReference>
<sequence length="220" mass="22011">MRTVNLVSPDDVTDEAEARVAIVRACRHLAAAGLSPGSSGNVSVRVGARILATPTGSSLRSVTEDRLAATPSHAEGSPRPTKELPLHAAMYAAHPEARAVVHLHSPHATAVACLPPGEDGFAALPALTPYRVMRLGSVPLVPYAAPGTSALASAVAAAAAGHPVLLLANHGPVVAAASLDAAIDLAEELETAAQVGLLLHGSPAVPLDAAAVAALTPPGR</sequence>
<dbReference type="GO" id="GO:0019323">
    <property type="term" value="P:pentose catabolic process"/>
    <property type="evidence" value="ECO:0007669"/>
    <property type="project" value="TreeGrafter"/>
</dbReference>
<dbReference type="Gene3D" id="3.40.225.10">
    <property type="entry name" value="Class II aldolase/adducin N-terminal domain"/>
    <property type="match status" value="1"/>
</dbReference>
<feature type="domain" description="Class II aldolase/adducin N-terminal" evidence="4">
    <location>
        <begin position="20"/>
        <end position="197"/>
    </location>
</feature>
<dbReference type="Pfam" id="PF00596">
    <property type="entry name" value="Aldolase_II"/>
    <property type="match status" value="1"/>
</dbReference>
<keyword evidence="1" id="KW-0479">Metal-binding</keyword>
<reference evidence="5" key="1">
    <citation type="submission" date="2024-05" db="EMBL/GenBank/DDBJ databases">
        <title>The Natural Products Discovery Center: Release of the First 8490 Sequenced Strains for Exploring Actinobacteria Biosynthetic Diversity.</title>
        <authorList>
            <person name="Kalkreuter E."/>
            <person name="Kautsar S.A."/>
            <person name="Yang D."/>
            <person name="Bader C.D."/>
            <person name="Teijaro C.N."/>
            <person name="Fluegel L."/>
            <person name="Davis C.M."/>
            <person name="Simpson J.R."/>
            <person name="Lauterbach L."/>
            <person name="Steele A.D."/>
            <person name="Gui C."/>
            <person name="Meng S."/>
            <person name="Li G."/>
            <person name="Viehrig K."/>
            <person name="Ye F."/>
            <person name="Su P."/>
            <person name="Kiefer A.F."/>
            <person name="Nichols A."/>
            <person name="Cepeda A.J."/>
            <person name="Yan W."/>
            <person name="Fan B."/>
            <person name="Jiang Y."/>
            <person name="Adhikari A."/>
            <person name="Zheng C.-J."/>
            <person name="Schuster L."/>
            <person name="Cowan T.M."/>
            <person name="Smanski M.J."/>
            <person name="Chevrette M.G."/>
            <person name="de Carvalho L.P.S."/>
            <person name="Shen B."/>
        </authorList>
    </citation>
    <scope>NUCLEOTIDE SEQUENCE</scope>
    <source>
        <strain evidence="5">NPDC080035</strain>
    </source>
</reference>
<evidence type="ECO:0000256" key="2">
    <source>
        <dbReference type="ARBA" id="ARBA00023239"/>
    </source>
</evidence>
<dbReference type="EMBL" id="CP157390">
    <property type="protein sequence ID" value="XBM49532.1"/>
    <property type="molecule type" value="Genomic_DNA"/>
</dbReference>
<dbReference type="GO" id="GO:0046872">
    <property type="term" value="F:metal ion binding"/>
    <property type="evidence" value="ECO:0007669"/>
    <property type="project" value="UniProtKB-KW"/>
</dbReference>
<dbReference type="PANTHER" id="PTHR22789">
    <property type="entry name" value="FUCULOSE PHOSPHATE ALDOLASE"/>
    <property type="match status" value="1"/>
</dbReference>
<dbReference type="PANTHER" id="PTHR22789:SF0">
    <property type="entry name" value="3-OXO-TETRONATE 4-PHOSPHATE DECARBOXYLASE-RELATED"/>
    <property type="match status" value="1"/>
</dbReference>
<keyword evidence="2" id="KW-0456">Lyase</keyword>
<dbReference type="InterPro" id="IPR050197">
    <property type="entry name" value="Aldolase_class_II_sugar_metab"/>
</dbReference>
<evidence type="ECO:0000313" key="5">
    <source>
        <dbReference type="EMBL" id="XBM49532.1"/>
    </source>
</evidence>
<feature type="region of interest" description="Disordered" evidence="3">
    <location>
        <begin position="60"/>
        <end position="81"/>
    </location>
</feature>
<dbReference type="SMART" id="SM01007">
    <property type="entry name" value="Aldolase_II"/>
    <property type="match status" value="1"/>
</dbReference>
<evidence type="ECO:0000259" key="4">
    <source>
        <dbReference type="SMART" id="SM01007"/>
    </source>
</evidence>
<dbReference type="SUPFAM" id="SSF53639">
    <property type="entry name" value="AraD/HMP-PK domain-like"/>
    <property type="match status" value="1"/>
</dbReference>
<name>A0AAU7GF24_9MICO</name>
<dbReference type="InterPro" id="IPR036409">
    <property type="entry name" value="Aldolase_II/adducin_N_sf"/>
</dbReference>